<evidence type="ECO:0000313" key="3">
    <source>
        <dbReference type="Proteomes" id="UP000178912"/>
    </source>
</evidence>
<dbReference type="Proteomes" id="UP000178912">
    <property type="component" value="Unassembled WGS sequence"/>
</dbReference>
<name>A0A1E1KE42_9HELO</name>
<evidence type="ECO:0000313" key="2">
    <source>
        <dbReference type="EMBL" id="CZS96315.1"/>
    </source>
</evidence>
<dbReference type="SUPFAM" id="SSF55486">
    <property type="entry name" value="Metalloproteases ('zincins'), catalytic domain"/>
    <property type="match status" value="1"/>
</dbReference>
<dbReference type="Gene3D" id="3.40.390.10">
    <property type="entry name" value="Collagenase (Catalytic Domain)"/>
    <property type="match status" value="1"/>
</dbReference>
<feature type="chain" id="PRO_5009445878" evidence="1">
    <location>
        <begin position="19"/>
        <end position="435"/>
    </location>
</feature>
<proteinExistence type="predicted"/>
<evidence type="ECO:0000256" key="1">
    <source>
        <dbReference type="SAM" id="SignalP"/>
    </source>
</evidence>
<dbReference type="GO" id="GO:0008237">
    <property type="term" value="F:metallopeptidase activity"/>
    <property type="evidence" value="ECO:0007669"/>
    <property type="project" value="InterPro"/>
</dbReference>
<dbReference type="InterPro" id="IPR024079">
    <property type="entry name" value="MetalloPept_cat_dom_sf"/>
</dbReference>
<accession>A0A1E1KE42</accession>
<protein>
    <submittedName>
        <fullName evidence="2">Uncharacterized protein</fullName>
    </submittedName>
</protein>
<organism evidence="2 3">
    <name type="scientific">Rhynchosporium agropyri</name>
    <dbReference type="NCBI Taxonomy" id="914238"/>
    <lineage>
        <taxon>Eukaryota</taxon>
        <taxon>Fungi</taxon>
        <taxon>Dikarya</taxon>
        <taxon>Ascomycota</taxon>
        <taxon>Pezizomycotina</taxon>
        <taxon>Leotiomycetes</taxon>
        <taxon>Helotiales</taxon>
        <taxon>Ploettnerulaceae</taxon>
        <taxon>Rhynchosporium</taxon>
    </lineage>
</organism>
<gene>
    <name evidence="2" type="ORF">RAG0_05694</name>
</gene>
<keyword evidence="1" id="KW-0732">Signal</keyword>
<dbReference type="EMBL" id="FJUX01000026">
    <property type="protein sequence ID" value="CZS96315.1"/>
    <property type="molecule type" value="Genomic_DNA"/>
</dbReference>
<dbReference type="AlphaFoldDB" id="A0A1E1KE42"/>
<keyword evidence="3" id="KW-1185">Reference proteome</keyword>
<reference evidence="3" key="1">
    <citation type="submission" date="2016-03" db="EMBL/GenBank/DDBJ databases">
        <authorList>
            <person name="Guldener U."/>
        </authorList>
    </citation>
    <scope>NUCLEOTIDE SEQUENCE [LARGE SCALE GENOMIC DNA]</scope>
    <source>
        <strain evidence="3">04CH-RAC-A.6.1</strain>
    </source>
</reference>
<feature type="signal peptide" evidence="1">
    <location>
        <begin position="1"/>
        <end position="18"/>
    </location>
</feature>
<sequence>MRPSSLLFGGSLISTALALPTLPHPHEDLIKRDGPVFDGYIECSQKQTDTINQAFDDAIRLVALPSQLALNQQFSFFPNPCTGICSEGTLETRFWGKDIGKRPDEYSLIQTVYHNIANLRSKSSKIRVSCVDQISPLPGTQNFCRDTPDLGAYAFGTSKEYHDNTIVFCVDGFFNPKMEPLGWREAELNRDTSSRKDAARMYSKAAAMIHELSHLPAIQERDDTIIKDRRNDPVNDYGDKAYGVRLSEKLARRFPLYAAKNADNYAWYATELFFNNLYGIPDAQDAPRDDEPAEVLPKSGRGLVVALYETVSPHFGGADIDHTWKFFTTPLGRGIDCSLGADPVVEINPEGPSDAKFGRNLNFSSKDNMPWPGGDFKVVIDGQECHYKNDGSNAGRLFCPTREISCDADRARKENDGVQKCGGFNMLKPNVFCQF</sequence>
<dbReference type="OrthoDB" id="1896086at2759"/>